<gene>
    <name evidence="2" type="primary">RH33</name>
    <name evidence="2" type="ORF">AXF42_Ash000406</name>
</gene>
<evidence type="ECO:0000256" key="1">
    <source>
        <dbReference type="SAM" id="MobiDB-lite"/>
    </source>
</evidence>
<keyword evidence="3" id="KW-1185">Reference proteome</keyword>
<dbReference type="STRING" id="1088818.A0A2I0AG96"/>
<dbReference type="AlphaFoldDB" id="A0A2I0AG96"/>
<evidence type="ECO:0000313" key="3">
    <source>
        <dbReference type="Proteomes" id="UP000236161"/>
    </source>
</evidence>
<feature type="region of interest" description="Disordered" evidence="1">
    <location>
        <begin position="336"/>
        <end position="404"/>
    </location>
</feature>
<feature type="compositionally biased region" description="Basic and acidic residues" evidence="1">
    <location>
        <begin position="378"/>
        <end position="396"/>
    </location>
</feature>
<evidence type="ECO:0000313" key="2">
    <source>
        <dbReference type="EMBL" id="PKA54571.1"/>
    </source>
</evidence>
<accession>A0A2I0AG96</accession>
<protein>
    <submittedName>
        <fullName evidence="2">DEAD-box ATP-dependent RNA helicase 33</fullName>
    </submittedName>
</protein>
<organism evidence="2 3">
    <name type="scientific">Apostasia shenzhenica</name>
    <dbReference type="NCBI Taxonomy" id="1088818"/>
    <lineage>
        <taxon>Eukaryota</taxon>
        <taxon>Viridiplantae</taxon>
        <taxon>Streptophyta</taxon>
        <taxon>Embryophyta</taxon>
        <taxon>Tracheophyta</taxon>
        <taxon>Spermatophyta</taxon>
        <taxon>Magnoliopsida</taxon>
        <taxon>Liliopsida</taxon>
        <taxon>Asparagales</taxon>
        <taxon>Orchidaceae</taxon>
        <taxon>Apostasioideae</taxon>
        <taxon>Apostasia</taxon>
    </lineage>
</organism>
<keyword evidence="2" id="KW-0067">ATP-binding</keyword>
<keyword evidence="2" id="KW-0547">Nucleotide-binding</keyword>
<sequence>MKEKKFSNPNLYPLPLHIRPMSAIQALSIARATMLSAVNFPDSLAIPRIPDLSLSSLSLISGPDCFRPIRLPSTAGGYAPATVIRMGGGPRTYPGGVSKWQWKRMQAKKAKQLLKARLSRERQLYEMRKRAELKAAISELERPWELVERAPTIFSVSADEQMKALADRFQRPGGFDMWSDKDGPQVFRSPEEIPSARFFPKGAVHSLKPYGIVAGDHDPAAADDDSGGVADDIRYDDWISRGGGGMGRGRRARRKLLGLSSPGSGSSEWGKEDEGENRVASRKEEGEKGSRRRGGKMAGSVSLRPTTELCLEEDDHGRGTRVGGMLRARRAVRGFEEDDHGRRSQGGGMGRTRGQIRGLDDDDHGRRAQAGGTVMTREGIRGLTGDRHGRRARGEYMGKIPRGN</sequence>
<dbReference type="Proteomes" id="UP000236161">
    <property type="component" value="Unassembled WGS sequence"/>
</dbReference>
<dbReference type="EMBL" id="KZ451982">
    <property type="protein sequence ID" value="PKA54571.1"/>
    <property type="molecule type" value="Genomic_DNA"/>
</dbReference>
<dbReference type="PANTHER" id="PTHR37724">
    <property type="entry name" value="OS02G0564300 PROTEIN"/>
    <property type="match status" value="1"/>
</dbReference>
<keyword evidence="2" id="KW-0378">Hydrolase</keyword>
<feature type="compositionally biased region" description="Basic and acidic residues" evidence="1">
    <location>
        <begin position="269"/>
        <end position="289"/>
    </location>
</feature>
<proteinExistence type="predicted"/>
<dbReference type="PANTHER" id="PTHR37724:SF1">
    <property type="entry name" value="OS02G0564300 PROTEIN"/>
    <property type="match status" value="1"/>
</dbReference>
<reference evidence="2 3" key="1">
    <citation type="journal article" date="2017" name="Nature">
        <title>The Apostasia genome and the evolution of orchids.</title>
        <authorList>
            <person name="Zhang G.Q."/>
            <person name="Liu K.W."/>
            <person name="Li Z."/>
            <person name="Lohaus R."/>
            <person name="Hsiao Y.Y."/>
            <person name="Niu S.C."/>
            <person name="Wang J.Y."/>
            <person name="Lin Y.C."/>
            <person name="Xu Q."/>
            <person name="Chen L.J."/>
            <person name="Yoshida K."/>
            <person name="Fujiwara S."/>
            <person name="Wang Z.W."/>
            <person name="Zhang Y.Q."/>
            <person name="Mitsuda N."/>
            <person name="Wang M."/>
            <person name="Liu G.H."/>
            <person name="Pecoraro L."/>
            <person name="Huang H.X."/>
            <person name="Xiao X.J."/>
            <person name="Lin M."/>
            <person name="Wu X.Y."/>
            <person name="Wu W.L."/>
            <person name="Chen Y.Y."/>
            <person name="Chang S.B."/>
            <person name="Sakamoto S."/>
            <person name="Ohme-Takagi M."/>
            <person name="Yagi M."/>
            <person name="Zeng S.J."/>
            <person name="Shen C.Y."/>
            <person name="Yeh C.M."/>
            <person name="Luo Y.B."/>
            <person name="Tsai W.C."/>
            <person name="Van de Peer Y."/>
            <person name="Liu Z.J."/>
        </authorList>
    </citation>
    <scope>NUCLEOTIDE SEQUENCE [LARGE SCALE GENOMIC DNA]</scope>
    <source>
        <strain evidence="3">cv. Shenzhen</strain>
        <tissue evidence="2">Stem</tissue>
    </source>
</reference>
<keyword evidence="2" id="KW-0347">Helicase</keyword>
<dbReference type="OrthoDB" id="1747509at2759"/>
<dbReference type="GO" id="GO:0004386">
    <property type="term" value="F:helicase activity"/>
    <property type="evidence" value="ECO:0007669"/>
    <property type="project" value="UniProtKB-KW"/>
</dbReference>
<feature type="region of interest" description="Disordered" evidence="1">
    <location>
        <begin position="257"/>
        <end position="321"/>
    </location>
</feature>
<name>A0A2I0AG96_9ASPA</name>
<feature type="compositionally biased region" description="Low complexity" evidence="1">
    <location>
        <begin position="257"/>
        <end position="267"/>
    </location>
</feature>